<proteinExistence type="predicted"/>
<accession>R9BSJ8</accession>
<dbReference type="EMBL" id="ASRV01000235">
    <property type="protein sequence ID" value="EOR19982.1"/>
    <property type="molecule type" value="Genomic_DNA"/>
</dbReference>
<reference evidence="2 3" key="1">
    <citation type="submission" date="2013-03" db="EMBL/GenBank/DDBJ databases">
        <title>Whole genome shotgun sequencing of Clostridium sartagoforme AAU1.</title>
        <authorList>
            <person name="Joshi C.G."/>
            <person name="Duggirala S.M."/>
            <person name="Nathani N.M."/>
            <person name="Bhatt V.D."/>
            <person name="Patel A.K."/>
            <person name="Pandya P.R."/>
            <person name="KaPatel J.A."/>
        </authorList>
    </citation>
    <scope>NUCLEOTIDE SEQUENCE [LARGE SCALE GENOMIC DNA]</scope>
    <source>
        <strain evidence="2 3">AAU1</strain>
    </source>
</reference>
<evidence type="ECO:0000313" key="2">
    <source>
        <dbReference type="EMBL" id="EOR19982.1"/>
    </source>
</evidence>
<dbReference type="AlphaFoldDB" id="R9BSJ8"/>
<feature type="coiled-coil region" evidence="1">
    <location>
        <begin position="11"/>
        <end position="49"/>
    </location>
</feature>
<keyword evidence="1" id="KW-0175">Coiled coil</keyword>
<gene>
    <name evidence="2" type="ORF">A500_19259</name>
</gene>
<organism evidence="2 3">
    <name type="scientific">Clostridium sartagoforme AAU1</name>
    <dbReference type="NCBI Taxonomy" id="1202534"/>
    <lineage>
        <taxon>Bacteria</taxon>
        <taxon>Bacillati</taxon>
        <taxon>Bacillota</taxon>
        <taxon>Clostridia</taxon>
        <taxon>Eubacteriales</taxon>
        <taxon>Clostridiaceae</taxon>
        <taxon>Clostridium</taxon>
    </lineage>
</organism>
<evidence type="ECO:0000256" key="1">
    <source>
        <dbReference type="SAM" id="Coils"/>
    </source>
</evidence>
<dbReference type="RefSeq" id="WP_016209059.1">
    <property type="nucleotide sequence ID" value="NZ_ASRV01000235.1"/>
</dbReference>
<sequence>MRIELIESKIINCVNQKFNEVKAQYEDELQELELEKDNLREERISVVGSLLTKGIEEGHLIKNENETTIEAVDEQGREYLEEYSEVEDYYRKEISALRYGYKTLNPDNIYVDWDADGNSIRNQVDFIDTIMKVNNKSNQDIRQEIIVEMVNDKEVLNNFNLDEIQSIVEIYVKLISEEKISEYENFIESYN</sequence>
<evidence type="ECO:0000313" key="3">
    <source>
        <dbReference type="Proteomes" id="UP000013988"/>
    </source>
</evidence>
<dbReference type="Proteomes" id="UP000013988">
    <property type="component" value="Unassembled WGS sequence"/>
</dbReference>
<dbReference type="PATRIC" id="fig|1202534.3.peg.3841"/>
<comment type="caution">
    <text evidence="2">The sequence shown here is derived from an EMBL/GenBank/DDBJ whole genome shotgun (WGS) entry which is preliminary data.</text>
</comment>
<name>R9BSJ8_9CLOT</name>
<keyword evidence="3" id="KW-1185">Reference proteome</keyword>
<protein>
    <submittedName>
        <fullName evidence="2">Uncharacterized protein</fullName>
    </submittedName>
</protein>